<feature type="compositionally biased region" description="Low complexity" evidence="1">
    <location>
        <begin position="402"/>
        <end position="453"/>
    </location>
</feature>
<dbReference type="GO" id="GO:0006325">
    <property type="term" value="P:chromatin organization"/>
    <property type="evidence" value="ECO:0007669"/>
    <property type="project" value="TreeGrafter"/>
</dbReference>
<protein>
    <recommendedName>
        <fullName evidence="2">Hpc2-related domain-containing protein</fullName>
    </recommendedName>
</protein>
<evidence type="ECO:0000259" key="2">
    <source>
        <dbReference type="Pfam" id="PF08729"/>
    </source>
</evidence>
<evidence type="ECO:0000313" key="4">
    <source>
        <dbReference type="Proteomes" id="UP000298663"/>
    </source>
</evidence>
<feature type="compositionally biased region" description="Low complexity" evidence="1">
    <location>
        <begin position="468"/>
        <end position="494"/>
    </location>
</feature>
<keyword evidence="4" id="KW-1185">Reference proteome</keyword>
<gene>
    <name evidence="3" type="ORF">L596_017842</name>
</gene>
<dbReference type="OrthoDB" id="68076at2759"/>
<feature type="region of interest" description="Disordered" evidence="1">
    <location>
        <begin position="162"/>
        <end position="294"/>
    </location>
</feature>
<evidence type="ECO:0000256" key="1">
    <source>
        <dbReference type="SAM" id="MobiDB-lite"/>
    </source>
</evidence>
<dbReference type="GO" id="GO:0005634">
    <property type="term" value="C:nucleus"/>
    <property type="evidence" value="ECO:0007669"/>
    <property type="project" value="TreeGrafter"/>
</dbReference>
<evidence type="ECO:0000313" key="3">
    <source>
        <dbReference type="EMBL" id="TKR76744.1"/>
    </source>
</evidence>
<name>A0A4U5N3A3_STECR</name>
<dbReference type="Pfam" id="PF08729">
    <property type="entry name" value="HUN"/>
    <property type="match status" value="1"/>
</dbReference>
<dbReference type="InterPro" id="IPR014840">
    <property type="entry name" value="HRD"/>
</dbReference>
<proteinExistence type="predicted"/>
<sequence length="635" mass="69045">MTRIASGIAWYQLFKTTAMDILLKKKKKVANEAGLEVTLDLFKPTRTSFPRFDFTEIKKTAEYKDGLSDHEDERFHDSDAEALFRRLEAQYSNKRDKNGKRKNLGIADDYIDKGLGYDLEDDFIDDSETYDILIPSTMEPEKKGFYVNKDKLHFRSKNEDYISDTEEEEEVEVKKPRKVKSPVEASNPGPSTSSTVPAKPAASANGAAPPRLSAGAAPNARMSAGAPPTMRMSAGQPPSKKSMLQRSVPRPPPAKAVVHHEPEPMEMVSEDDDGKEHSQDGIETSKSANHSEELEKRIRAFKDSVEKGKARQRLSIDQVKLVQKVEEQASVELRPHAKSRAMEDLAVYAGLSKVTLNKLLQKHANALQASSASPSPPATESPSASSPVPAKTSESPSEPSKAKTIPSTSKTTSTSPSSHTKPTSPASSTSSAAHPLNPNLLKAALKNKAQQAQFKPSTSGTSAQPSLKPSSSQATPKPSTPKSTPKASTSQKTPLSKLDVFKAAVEGIRSKQKNWAPEVSKQKMTDQIVGVIQCDKIQASMIADRMLGGGKDAEIIMAGLIQHIKNLPELKTKDPEKGKTSPLTSKKSENVHSTAYNAENPAVKKTSPSLPGPPKLTRMEPEMITIDDDEIQILS</sequence>
<dbReference type="Proteomes" id="UP000298663">
    <property type="component" value="Unassembled WGS sequence"/>
</dbReference>
<feature type="compositionally biased region" description="Low complexity" evidence="1">
    <location>
        <begin position="197"/>
        <end position="210"/>
    </location>
</feature>
<reference evidence="3 4" key="1">
    <citation type="journal article" date="2015" name="Genome Biol.">
        <title>Comparative genomics of Steinernema reveals deeply conserved gene regulatory networks.</title>
        <authorList>
            <person name="Dillman A.R."/>
            <person name="Macchietto M."/>
            <person name="Porter C.F."/>
            <person name="Rogers A."/>
            <person name="Williams B."/>
            <person name="Antoshechkin I."/>
            <person name="Lee M.M."/>
            <person name="Goodwin Z."/>
            <person name="Lu X."/>
            <person name="Lewis E.E."/>
            <person name="Goodrich-Blair H."/>
            <person name="Stock S.P."/>
            <person name="Adams B.J."/>
            <person name="Sternberg P.W."/>
            <person name="Mortazavi A."/>
        </authorList>
    </citation>
    <scope>NUCLEOTIDE SEQUENCE [LARGE SCALE GENOMIC DNA]</scope>
    <source>
        <strain evidence="3 4">ALL</strain>
    </source>
</reference>
<feature type="domain" description="Hpc2-related" evidence="2">
    <location>
        <begin position="108"/>
        <end position="152"/>
    </location>
</feature>
<dbReference type="AlphaFoldDB" id="A0A4U5N3A3"/>
<feature type="region of interest" description="Disordered" evidence="1">
    <location>
        <begin position="571"/>
        <end position="635"/>
    </location>
</feature>
<feature type="compositionally biased region" description="Polar residues" evidence="1">
    <location>
        <begin position="454"/>
        <end position="467"/>
    </location>
</feature>
<feature type="compositionally biased region" description="Acidic residues" evidence="1">
    <location>
        <begin position="625"/>
        <end position="635"/>
    </location>
</feature>
<feature type="compositionally biased region" description="Low complexity" evidence="1">
    <location>
        <begin position="380"/>
        <end position="390"/>
    </location>
</feature>
<accession>A0A4U5N3A3</accession>
<reference evidence="3 4" key="2">
    <citation type="journal article" date="2019" name="G3 (Bethesda)">
        <title>Hybrid Assembly of the Genome of the Entomopathogenic Nematode Steinernema carpocapsae Identifies the X-Chromosome.</title>
        <authorList>
            <person name="Serra L."/>
            <person name="Macchietto M."/>
            <person name="Macias-Munoz A."/>
            <person name="McGill C.J."/>
            <person name="Rodriguez I.M."/>
            <person name="Rodriguez B."/>
            <person name="Murad R."/>
            <person name="Mortazavi A."/>
        </authorList>
    </citation>
    <scope>NUCLEOTIDE SEQUENCE [LARGE SCALE GENOMIC DNA]</scope>
    <source>
        <strain evidence="3 4">ALL</strain>
    </source>
</reference>
<comment type="caution">
    <text evidence="3">The sequence shown here is derived from an EMBL/GenBank/DDBJ whole genome shotgun (WGS) entry which is preliminary data.</text>
</comment>
<feature type="compositionally biased region" description="Acidic residues" evidence="1">
    <location>
        <begin position="162"/>
        <end position="171"/>
    </location>
</feature>
<dbReference type="PANTHER" id="PTHR21669">
    <property type="entry name" value="CAPZ-INTERACTING PROTEIN AND RELATED PROTEINS"/>
    <property type="match status" value="1"/>
</dbReference>
<organism evidence="3 4">
    <name type="scientific">Steinernema carpocapsae</name>
    <name type="common">Entomopathogenic nematode</name>
    <dbReference type="NCBI Taxonomy" id="34508"/>
    <lineage>
        <taxon>Eukaryota</taxon>
        <taxon>Metazoa</taxon>
        <taxon>Ecdysozoa</taxon>
        <taxon>Nematoda</taxon>
        <taxon>Chromadorea</taxon>
        <taxon>Rhabditida</taxon>
        <taxon>Tylenchina</taxon>
        <taxon>Panagrolaimomorpha</taxon>
        <taxon>Strongyloidoidea</taxon>
        <taxon>Steinernematidae</taxon>
        <taxon>Steinernema</taxon>
    </lineage>
</organism>
<feature type="compositionally biased region" description="Polar residues" evidence="1">
    <location>
        <begin position="581"/>
        <end position="597"/>
    </location>
</feature>
<feature type="region of interest" description="Disordered" evidence="1">
    <location>
        <begin position="365"/>
        <end position="497"/>
    </location>
</feature>
<dbReference type="PANTHER" id="PTHR21669:SF28">
    <property type="entry name" value="YEMANUCLEIN"/>
    <property type="match status" value="1"/>
</dbReference>
<dbReference type="EMBL" id="AZBU02000005">
    <property type="protein sequence ID" value="TKR76744.1"/>
    <property type="molecule type" value="Genomic_DNA"/>
</dbReference>